<feature type="compositionally biased region" description="Low complexity" evidence="7">
    <location>
        <begin position="681"/>
        <end position="698"/>
    </location>
</feature>
<feature type="domain" description="Guanylate cyclase" evidence="8">
    <location>
        <begin position="86"/>
        <end position="218"/>
    </location>
</feature>
<feature type="compositionally biased region" description="Polar residues" evidence="7">
    <location>
        <begin position="488"/>
        <end position="506"/>
    </location>
</feature>
<dbReference type="Pfam" id="PF00211">
    <property type="entry name" value="Guanylate_cyc"/>
    <property type="match status" value="1"/>
</dbReference>
<comment type="subcellular location">
    <subcellularLocation>
        <location evidence="1">Membrane</location>
    </subcellularLocation>
</comment>
<dbReference type="GO" id="GO:0000166">
    <property type="term" value="F:nucleotide binding"/>
    <property type="evidence" value="ECO:0007669"/>
    <property type="project" value="UniProtKB-KW"/>
</dbReference>
<evidence type="ECO:0000256" key="2">
    <source>
        <dbReference type="ARBA" id="ARBA00022692"/>
    </source>
</evidence>
<dbReference type="GO" id="GO:0005886">
    <property type="term" value="C:plasma membrane"/>
    <property type="evidence" value="ECO:0007669"/>
    <property type="project" value="TreeGrafter"/>
</dbReference>
<dbReference type="GO" id="GO:0001653">
    <property type="term" value="F:peptide receptor activity"/>
    <property type="evidence" value="ECO:0007669"/>
    <property type="project" value="TreeGrafter"/>
</dbReference>
<keyword evidence="3" id="KW-0547">Nucleotide-binding</keyword>
<accession>A0A9N8EI41</accession>
<keyword evidence="9" id="KW-0675">Receptor</keyword>
<feature type="compositionally biased region" description="Basic residues" evidence="7">
    <location>
        <begin position="441"/>
        <end position="456"/>
    </location>
</feature>
<dbReference type="PROSITE" id="PS50125">
    <property type="entry name" value="GUANYLATE_CYCLASE_2"/>
    <property type="match status" value="1"/>
</dbReference>
<feature type="region of interest" description="Disordered" evidence="7">
    <location>
        <begin position="546"/>
        <end position="758"/>
    </location>
</feature>
<feature type="region of interest" description="Disordered" evidence="7">
    <location>
        <begin position="267"/>
        <end position="326"/>
    </location>
</feature>
<dbReference type="InterPro" id="IPR050401">
    <property type="entry name" value="Cyclic_nucleotide_synthase"/>
</dbReference>
<evidence type="ECO:0000256" key="5">
    <source>
        <dbReference type="ARBA" id="ARBA00023136"/>
    </source>
</evidence>
<feature type="compositionally biased region" description="Polar residues" evidence="7">
    <location>
        <begin position="386"/>
        <end position="409"/>
    </location>
</feature>
<dbReference type="AlphaFoldDB" id="A0A9N8EI41"/>
<sequence length="834" mass="95052">MDNHHPSRVLARDSSKPIDKDTEIDITGSNTESHRESMHLRSSTQRRGAPPMVGRRVSLTDIFPENVAQAFKDGTELEPTQKECATIYFSDIVDYTEISATLPPSKVADMLRRLYKKLDRLAMMHDVYKVETINDAFLAVANLVKDQEEDHAKRIAEFAVDAVAAAKTIPIDEDNEDRGFLNIRVGFHSGPVCAAVLGTINPKFSLYGDTVNTASRMESNGEPGRIHCSIDSAKLLKQQCPDMPIYCRGAIEVKGKGSMQTFWVNEENERPSHADSMPKFSRQTSRARSTSPTISRATTRESSRSPTHHEACRCDPPKHPERRGSLEEDEATFFHEATCQNHHNHTHRNEKNAVHRGESQSDDDYRKPGHHNQPSRDHHGHRDRSTSPMPNFSRETSRASSRSPTNTEACQCDPPKHPHRRGSLEEEDEPTFYHETTCPQRRNRNHTHRTEKRSSHHPRESQSGNDYKPGHHNQPSRDNNDHRDHSRSPTPDLSRQSGHIGSSYANVNPPREREVIMPHDIEVDNSRAMESFSRLSIVSDITEFTADFNPHGPGGDSRQSFGPHSHHHDGRQQQQQQQQQHHQIPGPPSYQQNQSFGHNSQYRDERQQHQHQIPGPPAYQRNQSFGQYQDKRQQQHQIPRLPPYQRNQSFGQYQDERQQHRQIHRPPANELNQTWHPSFGQHPQPQQIQRQSYHQQQYQPPPPPSHHMQQPYHAPPPTQYHTPQTDLSHIPVPPHHPMTQQYQTPRPPQPQTPANNPLKVEIEPGVFRTLRGKDETLYAMECRFMIDLSCMVCTINVSCIADAEFVLCPVCKSVSPIVKNTGNGGGVGLGVEPD</sequence>
<dbReference type="GO" id="GO:0035556">
    <property type="term" value="P:intracellular signal transduction"/>
    <property type="evidence" value="ECO:0007669"/>
    <property type="project" value="InterPro"/>
</dbReference>
<dbReference type="Proteomes" id="UP001153069">
    <property type="component" value="Unassembled WGS sequence"/>
</dbReference>
<dbReference type="InterPro" id="IPR001054">
    <property type="entry name" value="A/G_cyclase"/>
</dbReference>
<evidence type="ECO:0000256" key="6">
    <source>
        <dbReference type="ARBA" id="ARBA00023239"/>
    </source>
</evidence>
<dbReference type="SMART" id="SM00044">
    <property type="entry name" value="CYCc"/>
    <property type="match status" value="1"/>
</dbReference>
<feature type="compositionally biased region" description="Low complexity" evidence="7">
    <location>
        <begin position="572"/>
        <end position="583"/>
    </location>
</feature>
<dbReference type="CDD" id="cd07302">
    <property type="entry name" value="CHD"/>
    <property type="match status" value="1"/>
</dbReference>
<evidence type="ECO:0000256" key="1">
    <source>
        <dbReference type="ARBA" id="ARBA00004370"/>
    </source>
</evidence>
<keyword evidence="2" id="KW-0812">Transmembrane</keyword>
<evidence type="ECO:0000256" key="4">
    <source>
        <dbReference type="ARBA" id="ARBA00022989"/>
    </source>
</evidence>
<reference evidence="9" key="1">
    <citation type="submission" date="2020-06" db="EMBL/GenBank/DDBJ databases">
        <authorList>
            <consortium name="Plant Systems Biology data submission"/>
        </authorList>
    </citation>
    <scope>NUCLEOTIDE SEQUENCE</scope>
    <source>
        <strain evidence="9">D6</strain>
    </source>
</reference>
<feature type="compositionally biased region" description="Polar residues" evidence="7">
    <location>
        <begin position="589"/>
        <end position="600"/>
    </location>
</feature>
<dbReference type="PANTHER" id="PTHR11920">
    <property type="entry name" value="GUANYLYL CYCLASE"/>
    <property type="match status" value="1"/>
</dbReference>
<feature type="region of interest" description="Disordered" evidence="7">
    <location>
        <begin position="1"/>
        <end position="53"/>
    </location>
</feature>
<dbReference type="EMBL" id="CAICTM010001034">
    <property type="protein sequence ID" value="CAB9519676.1"/>
    <property type="molecule type" value="Genomic_DNA"/>
</dbReference>
<feature type="compositionally biased region" description="Basic and acidic residues" evidence="7">
    <location>
        <begin position="298"/>
        <end position="326"/>
    </location>
</feature>
<comment type="caution">
    <text evidence="9">The sequence shown here is derived from an EMBL/GenBank/DDBJ whole genome shotgun (WGS) entry which is preliminary data.</text>
</comment>
<dbReference type="GO" id="GO:0007168">
    <property type="term" value="P:receptor guanylyl cyclase signaling pathway"/>
    <property type="evidence" value="ECO:0007669"/>
    <property type="project" value="TreeGrafter"/>
</dbReference>
<keyword evidence="6" id="KW-0456">Lyase</keyword>
<evidence type="ECO:0000313" key="10">
    <source>
        <dbReference type="Proteomes" id="UP001153069"/>
    </source>
</evidence>
<dbReference type="GO" id="GO:0004383">
    <property type="term" value="F:guanylate cyclase activity"/>
    <property type="evidence" value="ECO:0007669"/>
    <property type="project" value="TreeGrafter"/>
</dbReference>
<dbReference type="PANTHER" id="PTHR11920:SF335">
    <property type="entry name" value="GUANYLATE CYCLASE"/>
    <property type="match status" value="1"/>
</dbReference>
<evidence type="ECO:0000259" key="8">
    <source>
        <dbReference type="PROSITE" id="PS50125"/>
    </source>
</evidence>
<dbReference type="SUPFAM" id="SSF55073">
    <property type="entry name" value="Nucleotide cyclase"/>
    <property type="match status" value="1"/>
</dbReference>
<evidence type="ECO:0000256" key="7">
    <source>
        <dbReference type="SAM" id="MobiDB-lite"/>
    </source>
</evidence>
<feature type="compositionally biased region" description="Basic and acidic residues" evidence="7">
    <location>
        <begin position="1"/>
        <end position="23"/>
    </location>
</feature>
<keyword evidence="10" id="KW-1185">Reference proteome</keyword>
<evidence type="ECO:0000313" key="9">
    <source>
        <dbReference type="EMBL" id="CAB9519676.1"/>
    </source>
</evidence>
<feature type="compositionally biased region" description="Basic and acidic residues" evidence="7">
    <location>
        <begin position="347"/>
        <end position="367"/>
    </location>
</feature>
<keyword evidence="5" id="KW-0472">Membrane</keyword>
<organism evidence="9 10">
    <name type="scientific">Seminavis robusta</name>
    <dbReference type="NCBI Taxonomy" id="568900"/>
    <lineage>
        <taxon>Eukaryota</taxon>
        <taxon>Sar</taxon>
        <taxon>Stramenopiles</taxon>
        <taxon>Ochrophyta</taxon>
        <taxon>Bacillariophyta</taxon>
        <taxon>Bacillariophyceae</taxon>
        <taxon>Bacillariophycidae</taxon>
        <taxon>Naviculales</taxon>
        <taxon>Naviculaceae</taxon>
        <taxon>Seminavis</taxon>
    </lineage>
</organism>
<feature type="compositionally biased region" description="Polar residues" evidence="7">
    <location>
        <begin position="281"/>
        <end position="297"/>
    </location>
</feature>
<proteinExistence type="predicted"/>
<evidence type="ECO:0000256" key="3">
    <source>
        <dbReference type="ARBA" id="ARBA00022741"/>
    </source>
</evidence>
<dbReference type="InterPro" id="IPR029787">
    <property type="entry name" value="Nucleotide_cyclase"/>
</dbReference>
<feature type="compositionally biased region" description="Basic and acidic residues" evidence="7">
    <location>
        <begin position="478"/>
        <end position="487"/>
    </location>
</feature>
<dbReference type="GO" id="GO:0004016">
    <property type="term" value="F:adenylate cyclase activity"/>
    <property type="evidence" value="ECO:0007669"/>
    <property type="project" value="TreeGrafter"/>
</dbReference>
<feature type="region of interest" description="Disordered" evidence="7">
    <location>
        <begin position="341"/>
        <end position="512"/>
    </location>
</feature>
<name>A0A9N8EI41_9STRA</name>
<gene>
    <name evidence="9" type="ORF">SEMRO_1036_G234040.1</name>
</gene>
<keyword evidence="4" id="KW-1133">Transmembrane helix</keyword>
<protein>
    <submittedName>
        <fullName evidence="9">Receptor-type guanylate cyclase gcy</fullName>
    </submittedName>
</protein>
<dbReference type="Gene3D" id="3.30.70.1230">
    <property type="entry name" value="Nucleotide cyclase"/>
    <property type="match status" value="1"/>
</dbReference>